<dbReference type="RefSeq" id="WP_270679455.1">
    <property type="nucleotide sequence ID" value="NZ_JAQFWP010000041.1"/>
</dbReference>
<name>A0ABT4TQ78_9ACTN</name>
<protein>
    <recommendedName>
        <fullName evidence="4">ABC transporter permease</fullName>
    </recommendedName>
</protein>
<keyword evidence="1" id="KW-0812">Transmembrane</keyword>
<evidence type="ECO:0000313" key="2">
    <source>
        <dbReference type="EMBL" id="MDA2806821.1"/>
    </source>
</evidence>
<feature type="transmembrane region" description="Helical" evidence="1">
    <location>
        <begin position="147"/>
        <end position="168"/>
    </location>
</feature>
<feature type="transmembrane region" description="Helical" evidence="1">
    <location>
        <begin position="87"/>
        <end position="111"/>
    </location>
</feature>
<gene>
    <name evidence="2" type="ORF">O4U47_20105</name>
</gene>
<feature type="transmembrane region" description="Helical" evidence="1">
    <location>
        <begin position="117"/>
        <end position="135"/>
    </location>
</feature>
<keyword evidence="1" id="KW-0472">Membrane</keyword>
<dbReference type="Proteomes" id="UP001165685">
    <property type="component" value="Unassembled WGS sequence"/>
</dbReference>
<evidence type="ECO:0000256" key="1">
    <source>
        <dbReference type="SAM" id="Phobius"/>
    </source>
</evidence>
<keyword evidence="3" id="KW-1185">Reference proteome</keyword>
<sequence>MEQETPETPSGPSRAALWGAGVIGLLWPVVTVLSSTAFLAPFDKPYAWGTGETLGIVLLGILLAAVPVVPIGFLLKLLRVPRPTRTAVTGLLLACPTSSFIIGAVVTGVAGGAADELSAILLAMAVGAVLFPLIVRASADPARLHRAMLVGAAALVATFVVSSVLYMAGSRADARAAFDESADSVVLLDDDGWTRIGVAAVGDYVRITYHSTGPEPRALQVTGYSDPDYTDFEDPCANWGDDVTCEDKGIGVVRDTDSGPELITEHEGVPVTIAAPTWEPEARASELLDAAEHLRLPTGDEREAIGDACVRERVFNDIPGGPRPPHTSEG</sequence>
<dbReference type="EMBL" id="JAQFWP010000041">
    <property type="protein sequence ID" value="MDA2806821.1"/>
    <property type="molecule type" value="Genomic_DNA"/>
</dbReference>
<comment type="caution">
    <text evidence="2">The sequence shown here is derived from an EMBL/GenBank/DDBJ whole genome shotgun (WGS) entry which is preliminary data.</text>
</comment>
<feature type="transmembrane region" description="Helical" evidence="1">
    <location>
        <begin position="54"/>
        <end position="75"/>
    </location>
</feature>
<evidence type="ECO:0008006" key="4">
    <source>
        <dbReference type="Google" id="ProtNLM"/>
    </source>
</evidence>
<evidence type="ECO:0000313" key="3">
    <source>
        <dbReference type="Proteomes" id="UP001165685"/>
    </source>
</evidence>
<keyword evidence="1" id="KW-1133">Transmembrane helix</keyword>
<organism evidence="2 3">
    <name type="scientific">Nocardiopsis suaedae</name>
    <dbReference type="NCBI Taxonomy" id="3018444"/>
    <lineage>
        <taxon>Bacteria</taxon>
        <taxon>Bacillati</taxon>
        <taxon>Actinomycetota</taxon>
        <taxon>Actinomycetes</taxon>
        <taxon>Streptosporangiales</taxon>
        <taxon>Nocardiopsidaceae</taxon>
        <taxon>Nocardiopsis</taxon>
    </lineage>
</organism>
<reference evidence="2" key="1">
    <citation type="submission" date="2023-01" db="EMBL/GenBank/DDBJ databases">
        <title>Draft genome sequence of Nocardiopsis sp. LSu2-4 isolated from halophytes.</title>
        <authorList>
            <person name="Duangmal K."/>
            <person name="Chantavorakit T."/>
        </authorList>
    </citation>
    <scope>NUCLEOTIDE SEQUENCE</scope>
    <source>
        <strain evidence="2">LSu2-4</strain>
    </source>
</reference>
<proteinExistence type="predicted"/>
<feature type="transmembrane region" description="Helical" evidence="1">
    <location>
        <begin position="15"/>
        <end position="42"/>
    </location>
</feature>
<accession>A0ABT4TQ78</accession>